<dbReference type="InterPro" id="IPR025966">
    <property type="entry name" value="OppC_N"/>
</dbReference>
<evidence type="ECO:0000256" key="3">
    <source>
        <dbReference type="ARBA" id="ARBA00022989"/>
    </source>
</evidence>
<comment type="caution">
    <text evidence="7">The sequence shown here is derived from an EMBL/GenBank/DDBJ whole genome shotgun (WGS) entry which is preliminary data.</text>
</comment>
<keyword evidence="5" id="KW-0813">Transport</keyword>
<dbReference type="GO" id="GO:0055085">
    <property type="term" value="P:transmembrane transport"/>
    <property type="evidence" value="ECO:0007669"/>
    <property type="project" value="InterPro"/>
</dbReference>
<comment type="similarity">
    <text evidence="5">Belongs to the binding-protein-dependent transport system permease family.</text>
</comment>
<evidence type="ECO:0000259" key="6">
    <source>
        <dbReference type="PROSITE" id="PS50928"/>
    </source>
</evidence>
<dbReference type="CDD" id="cd06261">
    <property type="entry name" value="TM_PBP2"/>
    <property type="match status" value="1"/>
</dbReference>
<feature type="transmembrane region" description="Helical" evidence="5">
    <location>
        <begin position="365"/>
        <end position="386"/>
    </location>
</feature>
<name>A0A5C4JV07_9HYPH</name>
<evidence type="ECO:0000256" key="4">
    <source>
        <dbReference type="ARBA" id="ARBA00023136"/>
    </source>
</evidence>
<feature type="transmembrane region" description="Helical" evidence="5">
    <location>
        <begin position="229"/>
        <end position="252"/>
    </location>
</feature>
<feature type="transmembrane region" description="Helical" evidence="5">
    <location>
        <begin position="258"/>
        <end position="276"/>
    </location>
</feature>
<dbReference type="PANTHER" id="PTHR43839">
    <property type="entry name" value="OPPC IN A BINDING PROTEIN-DEPENDENT TRANSPORT SYSTEM"/>
    <property type="match status" value="1"/>
</dbReference>
<evidence type="ECO:0000313" key="8">
    <source>
        <dbReference type="Proteomes" id="UP000307874"/>
    </source>
</evidence>
<dbReference type="Pfam" id="PF00528">
    <property type="entry name" value="BPD_transp_1"/>
    <property type="match status" value="1"/>
</dbReference>
<dbReference type="OrthoDB" id="9805884at2"/>
<protein>
    <submittedName>
        <fullName evidence="7">ABC transporter permease</fullName>
    </submittedName>
</protein>
<feature type="transmembrane region" description="Helical" evidence="5">
    <location>
        <begin position="192"/>
        <end position="217"/>
    </location>
</feature>
<dbReference type="RefSeq" id="WP_138748158.1">
    <property type="nucleotide sequence ID" value="NZ_VCLB01000004.1"/>
</dbReference>
<dbReference type="PROSITE" id="PS50928">
    <property type="entry name" value="ABC_TM1"/>
    <property type="match status" value="1"/>
</dbReference>
<dbReference type="EMBL" id="VCLB01000004">
    <property type="protein sequence ID" value="TNB48459.1"/>
    <property type="molecule type" value="Genomic_DNA"/>
</dbReference>
<dbReference type="InterPro" id="IPR000515">
    <property type="entry name" value="MetI-like"/>
</dbReference>
<evidence type="ECO:0000256" key="5">
    <source>
        <dbReference type="RuleBase" id="RU363032"/>
    </source>
</evidence>
<comment type="subcellular location">
    <subcellularLocation>
        <location evidence="1 5">Cell membrane</location>
        <topology evidence="1 5">Multi-pass membrane protein</topology>
    </subcellularLocation>
</comment>
<keyword evidence="2 5" id="KW-0812">Transmembrane</keyword>
<dbReference type="AlphaFoldDB" id="A0A5C4JV07"/>
<dbReference type="SUPFAM" id="SSF161098">
    <property type="entry name" value="MetI-like"/>
    <property type="match status" value="1"/>
</dbReference>
<dbReference type="InterPro" id="IPR035906">
    <property type="entry name" value="MetI-like_sf"/>
</dbReference>
<dbReference type="GO" id="GO:0005886">
    <property type="term" value="C:plasma membrane"/>
    <property type="evidence" value="ECO:0007669"/>
    <property type="project" value="UniProtKB-SubCell"/>
</dbReference>
<dbReference type="PANTHER" id="PTHR43839:SF3">
    <property type="entry name" value="OLIGOPEPTIDE ABC TRANSPORTER, PERMEASE PROTEIN"/>
    <property type="match status" value="1"/>
</dbReference>
<organism evidence="7 8">
    <name type="scientific">Martelella lutilitoris</name>
    <dbReference type="NCBI Taxonomy" id="2583532"/>
    <lineage>
        <taxon>Bacteria</taxon>
        <taxon>Pseudomonadati</taxon>
        <taxon>Pseudomonadota</taxon>
        <taxon>Alphaproteobacteria</taxon>
        <taxon>Hyphomicrobiales</taxon>
        <taxon>Aurantimonadaceae</taxon>
        <taxon>Martelella</taxon>
    </lineage>
</organism>
<evidence type="ECO:0000313" key="7">
    <source>
        <dbReference type="EMBL" id="TNB48459.1"/>
    </source>
</evidence>
<evidence type="ECO:0000256" key="2">
    <source>
        <dbReference type="ARBA" id="ARBA00022692"/>
    </source>
</evidence>
<dbReference type="Proteomes" id="UP000307874">
    <property type="component" value="Unassembled WGS sequence"/>
</dbReference>
<evidence type="ECO:0000256" key="1">
    <source>
        <dbReference type="ARBA" id="ARBA00004651"/>
    </source>
</evidence>
<accession>A0A5C4JV07</accession>
<proteinExistence type="inferred from homology"/>
<keyword evidence="3 5" id="KW-1133">Transmembrane helix</keyword>
<dbReference type="Pfam" id="PF12911">
    <property type="entry name" value="OppC_N"/>
    <property type="match status" value="1"/>
</dbReference>
<reference evidence="7 8" key="1">
    <citation type="submission" date="2019-05" db="EMBL/GenBank/DDBJ databases">
        <authorList>
            <person name="Lee S.D."/>
        </authorList>
    </citation>
    <scope>NUCLEOTIDE SEQUENCE [LARGE SCALE GENOMIC DNA]</scope>
    <source>
        <strain evidence="7 8">GH2-6</strain>
    </source>
</reference>
<keyword evidence="8" id="KW-1185">Reference proteome</keyword>
<dbReference type="Gene3D" id="1.10.3720.10">
    <property type="entry name" value="MetI-like"/>
    <property type="match status" value="1"/>
</dbReference>
<feature type="transmembrane region" description="Helical" evidence="5">
    <location>
        <begin position="309"/>
        <end position="329"/>
    </location>
</feature>
<sequence>MSDNIFQETALHEPTHHHGLDRPAITPLKKGVTSDTDAAAGQWTLIWHKFAKDRLAIVAGFVILTLYLIGIFAEFLAPNLAQAARPQYSYAPPQTISFFVEDENGERKFLPHVKGYSVTIDQASLRRSFVVDDSKVVPIGFFVRGPEYKMWGLFPSDLHLVGPRKANDPFYLLGADKLGRDLFSRVIYGTRVSMSIGLIGVCISLILGVVMGALSGYYGGWVDLLIQRIIEIISAMPTIPLWLGLAAAIPVSLAPLKVYFLITLIVSLLGWTSLAREVRGRFFALRGDDFVTAARLDGSNERRIIFRHILPSLTSHILAVVTLALPTMIVAETALSFLGVGLKPPVVSWGVLLQDAQNIRTISTAPWLLIWPAGAVVIAVLSFNFLGDGLRDAADPYDS</sequence>
<keyword evidence="4 5" id="KW-0472">Membrane</keyword>
<feature type="domain" description="ABC transmembrane type-1" evidence="6">
    <location>
        <begin position="190"/>
        <end position="387"/>
    </location>
</feature>
<gene>
    <name evidence="7" type="ORF">FF124_09040</name>
</gene>
<reference evidence="7 8" key="2">
    <citation type="submission" date="2019-06" db="EMBL/GenBank/DDBJ databases">
        <title>Martelella lutilitoris sp. nov., isolated from a tidal mudflat.</title>
        <authorList>
            <person name="Kim Y.-J."/>
        </authorList>
    </citation>
    <scope>NUCLEOTIDE SEQUENCE [LARGE SCALE GENOMIC DNA]</scope>
    <source>
        <strain evidence="7 8">GH2-6</strain>
    </source>
</reference>
<feature type="transmembrane region" description="Helical" evidence="5">
    <location>
        <begin position="55"/>
        <end position="77"/>
    </location>
</feature>